<reference evidence="2 3" key="1">
    <citation type="submission" date="2020-04" db="EMBL/GenBank/DDBJ databases">
        <title>MicrobeNet Type strains.</title>
        <authorList>
            <person name="Nicholson A.C."/>
        </authorList>
    </citation>
    <scope>NUCLEOTIDE SEQUENCE [LARGE SCALE GENOMIC DNA]</scope>
    <source>
        <strain evidence="2 3">ATCC 700731</strain>
    </source>
</reference>
<dbReference type="PROSITE" id="PS50995">
    <property type="entry name" value="HTH_MARR_2"/>
    <property type="match status" value="1"/>
</dbReference>
<dbReference type="Gene3D" id="1.10.10.10">
    <property type="entry name" value="Winged helix-like DNA-binding domain superfamily/Winged helix DNA-binding domain"/>
    <property type="match status" value="1"/>
</dbReference>
<dbReference type="GO" id="GO:0003700">
    <property type="term" value="F:DNA-binding transcription factor activity"/>
    <property type="evidence" value="ECO:0007669"/>
    <property type="project" value="InterPro"/>
</dbReference>
<proteinExistence type="predicted"/>
<evidence type="ECO:0000313" key="3">
    <source>
        <dbReference type="Proteomes" id="UP000518188"/>
    </source>
</evidence>
<dbReference type="RefSeq" id="WP_044518078.1">
    <property type="nucleotide sequence ID" value="NZ_HG322951.1"/>
</dbReference>
<dbReference type="Pfam" id="PF13463">
    <property type="entry name" value="HTH_27"/>
    <property type="match status" value="1"/>
</dbReference>
<dbReference type="Proteomes" id="UP000518188">
    <property type="component" value="Unassembled WGS sequence"/>
</dbReference>
<organism evidence="2 3">
    <name type="scientific">Mycolicibacterium septicum DSM 44393</name>
    <dbReference type="NCBI Taxonomy" id="1341646"/>
    <lineage>
        <taxon>Bacteria</taxon>
        <taxon>Bacillati</taxon>
        <taxon>Actinomycetota</taxon>
        <taxon>Actinomycetes</taxon>
        <taxon>Mycobacteriales</taxon>
        <taxon>Mycobacteriaceae</taxon>
        <taxon>Mycolicibacterium</taxon>
    </lineage>
</organism>
<evidence type="ECO:0000313" key="2">
    <source>
        <dbReference type="EMBL" id="NKZ09642.1"/>
    </source>
</evidence>
<dbReference type="InterPro" id="IPR036388">
    <property type="entry name" value="WH-like_DNA-bd_sf"/>
</dbReference>
<protein>
    <submittedName>
        <fullName evidence="2">Winged helix-turn-helix transcriptional regulator</fullName>
    </submittedName>
</protein>
<dbReference type="SUPFAM" id="SSF46785">
    <property type="entry name" value="Winged helix' DNA-binding domain"/>
    <property type="match status" value="1"/>
</dbReference>
<dbReference type="PANTHER" id="PTHR39515">
    <property type="entry name" value="CONSERVED PROTEIN"/>
    <property type="match status" value="1"/>
</dbReference>
<dbReference type="PANTHER" id="PTHR39515:SF2">
    <property type="entry name" value="HTH-TYPE TRANSCRIPTIONAL REGULATOR RV0880"/>
    <property type="match status" value="1"/>
</dbReference>
<dbReference type="AlphaFoldDB" id="A0A7X6MMJ9"/>
<comment type="caution">
    <text evidence="2">The sequence shown here is derived from an EMBL/GenBank/DDBJ whole genome shotgun (WGS) entry which is preliminary data.</text>
</comment>
<dbReference type="GeneID" id="300446464"/>
<accession>A0A7X6MMJ9</accession>
<dbReference type="InterPro" id="IPR052526">
    <property type="entry name" value="HTH-type_Bedaq_tolerance"/>
</dbReference>
<evidence type="ECO:0000259" key="1">
    <source>
        <dbReference type="PROSITE" id="PS50995"/>
    </source>
</evidence>
<dbReference type="InterPro" id="IPR000835">
    <property type="entry name" value="HTH_MarR-typ"/>
</dbReference>
<feature type="domain" description="HTH marR-type" evidence="1">
    <location>
        <begin position="13"/>
        <end position="145"/>
    </location>
</feature>
<sequence length="155" mass="16687">MDDTSPPADGGRLRELALVLHDLSWRIARLGPAQVGVDPLPASELAVLRSIMEQPDRSVSEVADSLSMQTSNVSTAIRALTERGLVGKRVADNDRRVYLLSPTPRALRERDQIENAIAATVSAALDAIPRSQLSALQKAAPALEALTHQVGPHTW</sequence>
<dbReference type="EMBL" id="JAAXPJ010000001">
    <property type="protein sequence ID" value="NKZ09642.1"/>
    <property type="molecule type" value="Genomic_DNA"/>
</dbReference>
<dbReference type="InterPro" id="IPR036390">
    <property type="entry name" value="WH_DNA-bd_sf"/>
</dbReference>
<dbReference type="SMART" id="SM00347">
    <property type="entry name" value="HTH_MARR"/>
    <property type="match status" value="1"/>
</dbReference>
<name>A0A7X6MMJ9_9MYCO</name>
<gene>
    <name evidence="2" type="ORF">HGA11_01535</name>
</gene>